<gene>
    <name evidence="2" type="ORF">H0486_16025</name>
</gene>
<evidence type="ECO:0000259" key="1">
    <source>
        <dbReference type="Pfam" id="PF20234"/>
    </source>
</evidence>
<sequence length="191" mass="21423">MYISKKLLSKKICIVLVVLLGVLLFSGCNIKEKIGEKIVEGVFEKAVGDEVDLDIDGDEVTYKTEEGEMTFDSENGITFEGEEGKTVIYTDVSEWPEDMAASYLPKIKDAEISYLLNSDKYCMITVDNIDNEKYANYLEKVKDKGYSKDKFESTADDLNMYSGSSEEGVVVTLYYVPSSKSLQLTVEVKTE</sequence>
<comment type="caution">
    <text evidence="2">The sequence shown here is derived from an EMBL/GenBank/DDBJ whole genome shotgun (WGS) entry which is preliminary data.</text>
</comment>
<dbReference type="EMBL" id="JACEGA010000001">
    <property type="protein sequence ID" value="MBB2184388.1"/>
    <property type="molecule type" value="Genomic_DNA"/>
</dbReference>
<dbReference type="InterPro" id="IPR046526">
    <property type="entry name" value="DUF6591"/>
</dbReference>
<evidence type="ECO:0000313" key="3">
    <source>
        <dbReference type="Proteomes" id="UP000574276"/>
    </source>
</evidence>
<protein>
    <recommendedName>
        <fullName evidence="1">DUF6591 domain-containing protein</fullName>
    </recommendedName>
</protein>
<feature type="domain" description="DUF6591" evidence="1">
    <location>
        <begin position="94"/>
        <end position="183"/>
    </location>
</feature>
<dbReference type="PROSITE" id="PS51257">
    <property type="entry name" value="PROKAR_LIPOPROTEIN"/>
    <property type="match status" value="1"/>
</dbReference>
<dbReference type="Proteomes" id="UP000574276">
    <property type="component" value="Unassembled WGS sequence"/>
</dbReference>
<evidence type="ECO:0000313" key="2">
    <source>
        <dbReference type="EMBL" id="MBB2184388.1"/>
    </source>
</evidence>
<accession>A0A839K4U4</accession>
<dbReference type="AlphaFoldDB" id="A0A839K4U4"/>
<keyword evidence="3" id="KW-1185">Reference proteome</keyword>
<dbReference type="Pfam" id="PF20234">
    <property type="entry name" value="DUF6591"/>
    <property type="match status" value="1"/>
</dbReference>
<name>A0A839K4U4_9FIRM</name>
<dbReference type="RefSeq" id="WP_228353969.1">
    <property type="nucleotide sequence ID" value="NZ_JACEGA010000001.1"/>
</dbReference>
<organism evidence="2 3">
    <name type="scientific">Variimorphobacter saccharofermentans</name>
    <dbReference type="NCBI Taxonomy" id="2755051"/>
    <lineage>
        <taxon>Bacteria</taxon>
        <taxon>Bacillati</taxon>
        <taxon>Bacillota</taxon>
        <taxon>Clostridia</taxon>
        <taxon>Lachnospirales</taxon>
        <taxon>Lachnospiraceae</taxon>
        <taxon>Variimorphobacter</taxon>
    </lineage>
</organism>
<reference evidence="2 3" key="1">
    <citation type="submission" date="2020-07" db="EMBL/GenBank/DDBJ databases">
        <title>Characterization and genome sequencing of isolate MD1, a novel member within the family Lachnospiraceae.</title>
        <authorList>
            <person name="Rettenmaier R."/>
            <person name="Di Bello L."/>
            <person name="Zinser C."/>
            <person name="Scheitz K."/>
            <person name="Liebl W."/>
            <person name="Zverlov V."/>
        </authorList>
    </citation>
    <scope>NUCLEOTIDE SEQUENCE [LARGE SCALE GENOMIC DNA]</scope>
    <source>
        <strain evidence="2 3">MD1</strain>
    </source>
</reference>
<proteinExistence type="predicted"/>